<keyword evidence="2 5" id="KW-0812">Transmembrane</keyword>
<feature type="transmembrane region" description="Helical" evidence="5">
    <location>
        <begin position="413"/>
        <end position="435"/>
    </location>
</feature>
<evidence type="ECO:0000256" key="3">
    <source>
        <dbReference type="ARBA" id="ARBA00022989"/>
    </source>
</evidence>
<dbReference type="OrthoDB" id="5797371at2"/>
<dbReference type="Pfam" id="PF04932">
    <property type="entry name" value="Wzy_C"/>
    <property type="match status" value="1"/>
</dbReference>
<reference evidence="7 8" key="2">
    <citation type="journal article" date="2013" name="Stand. Genomic Sci.">
        <title>Complete genome sequence of Halorhodospira halophila SL1.</title>
        <authorList>
            <person name="Challacombe J.F."/>
            <person name="Majid S."/>
            <person name="Deole R."/>
            <person name="Brettin T.S."/>
            <person name="Bruce D."/>
            <person name="Delano S.F."/>
            <person name="Detter J.C."/>
            <person name="Gleasner C.D."/>
            <person name="Han C.S."/>
            <person name="Misra M."/>
            <person name="Reitenga K.G."/>
            <person name="Mikhailova N."/>
            <person name="Woyke T."/>
            <person name="Pitluck S."/>
            <person name="Nolan M."/>
            <person name="Land M.L."/>
            <person name="Saunders E."/>
            <person name="Tapia R."/>
            <person name="Lapidus A."/>
            <person name="Ivanova N."/>
            <person name="Hoff W.D."/>
        </authorList>
    </citation>
    <scope>NUCLEOTIDE SEQUENCE [LARGE SCALE GENOMIC DNA]</scope>
    <source>
        <strain evidence="8">DSM 244 / SL1</strain>
    </source>
</reference>
<feature type="transmembrane region" description="Helical" evidence="5">
    <location>
        <begin position="268"/>
        <end position="289"/>
    </location>
</feature>
<feature type="domain" description="O-antigen ligase-related" evidence="6">
    <location>
        <begin position="225"/>
        <end position="390"/>
    </location>
</feature>
<dbReference type="RefSeq" id="WP_011813598.1">
    <property type="nucleotide sequence ID" value="NC_008789.1"/>
</dbReference>
<dbReference type="EMBL" id="CP000544">
    <property type="protein sequence ID" value="ABM61575.1"/>
    <property type="molecule type" value="Genomic_DNA"/>
</dbReference>
<reference evidence="8" key="1">
    <citation type="submission" date="2006-12" db="EMBL/GenBank/DDBJ databases">
        <title>Complete sequence of Halorhodospira halophila SL1.</title>
        <authorList>
            <consortium name="US DOE Joint Genome Institute"/>
            <person name="Copeland A."/>
            <person name="Lucas S."/>
            <person name="Lapidus A."/>
            <person name="Barry K."/>
            <person name="Detter J.C."/>
            <person name="Glavina del Rio T."/>
            <person name="Hammon N."/>
            <person name="Israni S."/>
            <person name="Dalin E."/>
            <person name="Tice H."/>
            <person name="Pitluck S."/>
            <person name="Saunders E."/>
            <person name="Brettin T."/>
            <person name="Bruce D."/>
            <person name="Han C."/>
            <person name="Tapia R."/>
            <person name="Schmutz J."/>
            <person name="Larimer F."/>
            <person name="Land M."/>
            <person name="Hauser L."/>
            <person name="Kyrpides N."/>
            <person name="Mikhailova N."/>
            <person name="Hoff W."/>
            <person name="Richardson P."/>
        </authorList>
    </citation>
    <scope>NUCLEOTIDE SEQUENCE [LARGE SCALE GENOMIC DNA]</scope>
    <source>
        <strain evidence="8">DSM 244 / SL1</strain>
    </source>
</reference>
<keyword evidence="8" id="KW-1185">Reference proteome</keyword>
<dbReference type="Proteomes" id="UP000000647">
    <property type="component" value="Chromosome"/>
</dbReference>
<feature type="transmembrane region" description="Helical" evidence="5">
    <location>
        <begin position="134"/>
        <end position="155"/>
    </location>
</feature>
<name>A1WV63_HALHL</name>
<evidence type="ECO:0000256" key="4">
    <source>
        <dbReference type="ARBA" id="ARBA00023136"/>
    </source>
</evidence>
<evidence type="ECO:0000256" key="1">
    <source>
        <dbReference type="ARBA" id="ARBA00004141"/>
    </source>
</evidence>
<dbReference type="AlphaFoldDB" id="A1WV63"/>
<feature type="transmembrane region" description="Helical" evidence="5">
    <location>
        <begin position="237"/>
        <end position="256"/>
    </location>
</feature>
<feature type="transmembrane region" description="Helical" evidence="5">
    <location>
        <begin position="211"/>
        <end position="231"/>
    </location>
</feature>
<protein>
    <submittedName>
        <fullName evidence="7">O-antigen polymerase</fullName>
    </submittedName>
</protein>
<evidence type="ECO:0000259" key="6">
    <source>
        <dbReference type="Pfam" id="PF04932"/>
    </source>
</evidence>
<feature type="transmembrane region" description="Helical" evidence="5">
    <location>
        <begin position="75"/>
        <end position="92"/>
    </location>
</feature>
<evidence type="ECO:0000313" key="8">
    <source>
        <dbReference type="Proteomes" id="UP000000647"/>
    </source>
</evidence>
<dbReference type="PANTHER" id="PTHR37422:SF13">
    <property type="entry name" value="LIPOPOLYSACCHARIDE BIOSYNTHESIS PROTEIN PA4999-RELATED"/>
    <property type="match status" value="1"/>
</dbReference>
<dbReference type="GO" id="GO:0016020">
    <property type="term" value="C:membrane"/>
    <property type="evidence" value="ECO:0007669"/>
    <property type="project" value="UniProtKB-SubCell"/>
</dbReference>
<feature type="transmembrane region" description="Helical" evidence="5">
    <location>
        <begin position="51"/>
        <end position="68"/>
    </location>
</feature>
<dbReference type="PANTHER" id="PTHR37422">
    <property type="entry name" value="TEICHURONIC ACID BIOSYNTHESIS PROTEIN TUAE"/>
    <property type="match status" value="1"/>
</dbReference>
<sequence length="465" mass="51688">MFNTHKAYWRSILPPFEPWANVRLAIADRIGFLALLLIAFTGLWIGDLYRLGLALVVVAFLIAAVDLWPSMKRSALFWVGVAFVLFATIRHWVAVVELGIDMVDSPPKTSQMIRTSPLLVAFAAIWLRGDEQRLVWFLSATLLGAIAWLITSTHWDAFIEMFRNWDWSNARRELYEGSTNRTPFIYLVLSLALITIGTGFVVRCTHVWWRAGLFIASLTMAVGFLSLTLTIETRGAQIAAFVAYGLLAAAMVSKGLRHLGIINRGTRWALTATGGATIIAIGIALWITIGTSSERLHNTMEAGKALAQNPDYLHEPFEAAQEHDAIRAGSVVQRLNLVSLAADAIAERPLVGWGGGTSHKWVREYGRTDFHNWYLDVTVAFGLIGAALYFGGFVYILGSSIRARMIHRLDPHVALFAFSATAAWLTTQLFTTWISAAQGRFTLVFIATLLAFAHTARWLPELRKK</sequence>
<feature type="transmembrane region" description="Helical" evidence="5">
    <location>
        <begin position="21"/>
        <end position="45"/>
    </location>
</feature>
<evidence type="ECO:0000256" key="5">
    <source>
        <dbReference type="SAM" id="Phobius"/>
    </source>
</evidence>
<feature type="transmembrane region" description="Helical" evidence="5">
    <location>
        <begin position="379"/>
        <end position="401"/>
    </location>
</feature>
<proteinExistence type="predicted"/>
<dbReference type="HOGENOM" id="CLU_048390_0_0_6"/>
<feature type="transmembrane region" description="Helical" evidence="5">
    <location>
        <begin position="184"/>
        <end position="204"/>
    </location>
</feature>
<dbReference type="STRING" id="349124.Hhal_0799"/>
<evidence type="ECO:0000256" key="2">
    <source>
        <dbReference type="ARBA" id="ARBA00022692"/>
    </source>
</evidence>
<organism evidence="7 8">
    <name type="scientific">Halorhodospira halophila (strain DSM 244 / SL1)</name>
    <name type="common">Ectothiorhodospira halophila (strain DSM 244 / SL1)</name>
    <dbReference type="NCBI Taxonomy" id="349124"/>
    <lineage>
        <taxon>Bacteria</taxon>
        <taxon>Pseudomonadati</taxon>
        <taxon>Pseudomonadota</taxon>
        <taxon>Gammaproteobacteria</taxon>
        <taxon>Chromatiales</taxon>
        <taxon>Ectothiorhodospiraceae</taxon>
        <taxon>Halorhodospira</taxon>
    </lineage>
</organism>
<feature type="transmembrane region" description="Helical" evidence="5">
    <location>
        <begin position="112"/>
        <end position="127"/>
    </location>
</feature>
<feature type="transmembrane region" description="Helical" evidence="5">
    <location>
        <begin position="441"/>
        <end position="459"/>
    </location>
</feature>
<evidence type="ECO:0000313" key="7">
    <source>
        <dbReference type="EMBL" id="ABM61575.1"/>
    </source>
</evidence>
<dbReference type="InterPro" id="IPR007016">
    <property type="entry name" value="O-antigen_ligase-rel_domated"/>
</dbReference>
<keyword evidence="4 5" id="KW-0472">Membrane</keyword>
<dbReference type="InterPro" id="IPR051533">
    <property type="entry name" value="WaaL-like"/>
</dbReference>
<gene>
    <name evidence="7" type="ordered locus">Hhal_0799</name>
</gene>
<keyword evidence="3 5" id="KW-1133">Transmembrane helix</keyword>
<dbReference type="KEGG" id="hha:Hhal_0799"/>
<comment type="subcellular location">
    <subcellularLocation>
        <location evidence="1">Membrane</location>
        <topology evidence="1">Multi-pass membrane protein</topology>
    </subcellularLocation>
</comment>
<accession>A1WV63</accession>